<protein>
    <submittedName>
        <fullName evidence="2">Uncharacterized protein</fullName>
    </submittedName>
</protein>
<dbReference type="EMBL" id="LR134190">
    <property type="protein sequence ID" value="VEB61474.1"/>
    <property type="molecule type" value="Genomic_DNA"/>
</dbReference>
<evidence type="ECO:0000256" key="1">
    <source>
        <dbReference type="SAM" id="MobiDB-lite"/>
    </source>
</evidence>
<proteinExistence type="predicted"/>
<name>A0A3S4KCS6_SALET</name>
<feature type="region of interest" description="Disordered" evidence="1">
    <location>
        <begin position="1"/>
        <end position="23"/>
    </location>
</feature>
<evidence type="ECO:0000313" key="2">
    <source>
        <dbReference type="EMBL" id="VEB61474.1"/>
    </source>
</evidence>
<evidence type="ECO:0000313" key="3">
    <source>
        <dbReference type="Proteomes" id="UP000269208"/>
    </source>
</evidence>
<dbReference type="AlphaFoldDB" id="A0A3S4KCS6"/>
<sequence>MPDKNSTARIHVSGNTGNIMSGSMPHTTHTLTVVIFIDTSLCGKVCRFRTPLSGGDFVLYGADSRFFT</sequence>
<reference evidence="2 3" key="1">
    <citation type="submission" date="2018-12" db="EMBL/GenBank/DDBJ databases">
        <authorList>
            <consortium name="Pathogen Informatics"/>
        </authorList>
    </citation>
    <scope>NUCLEOTIDE SEQUENCE [LARGE SCALE GENOMIC DNA]</scope>
    <source>
        <strain evidence="2 3">NCTC6754</strain>
    </source>
</reference>
<gene>
    <name evidence="2" type="ORF">NCTC6754_06971</name>
</gene>
<accession>A0A3S4KCS6</accession>
<organism evidence="2 3">
    <name type="scientific">Salmonella enterica I</name>
    <dbReference type="NCBI Taxonomy" id="59201"/>
    <lineage>
        <taxon>Bacteria</taxon>
        <taxon>Pseudomonadati</taxon>
        <taxon>Pseudomonadota</taxon>
        <taxon>Gammaproteobacteria</taxon>
        <taxon>Enterobacterales</taxon>
        <taxon>Enterobacteriaceae</taxon>
        <taxon>Salmonella</taxon>
    </lineage>
</organism>
<dbReference type="Proteomes" id="UP000269208">
    <property type="component" value="Chromosome"/>
</dbReference>